<dbReference type="AlphaFoldDB" id="A0AA36CV98"/>
<proteinExistence type="predicted"/>
<dbReference type="InterPro" id="IPR003582">
    <property type="entry name" value="ShKT_dom"/>
</dbReference>
<dbReference type="PROSITE" id="PS51670">
    <property type="entry name" value="SHKT"/>
    <property type="match status" value="2"/>
</dbReference>
<dbReference type="SMART" id="SM00254">
    <property type="entry name" value="ShKT"/>
    <property type="match status" value="2"/>
</dbReference>
<evidence type="ECO:0000259" key="3">
    <source>
        <dbReference type="PROSITE" id="PS51670"/>
    </source>
</evidence>
<reference evidence="4" key="1">
    <citation type="submission" date="2023-06" db="EMBL/GenBank/DDBJ databases">
        <authorList>
            <person name="Delattre M."/>
        </authorList>
    </citation>
    <scope>NUCLEOTIDE SEQUENCE</scope>
    <source>
        <strain evidence="4">AF72</strain>
    </source>
</reference>
<dbReference type="EMBL" id="CATQJA010002634">
    <property type="protein sequence ID" value="CAJ0574836.1"/>
    <property type="molecule type" value="Genomic_DNA"/>
</dbReference>
<comment type="caution">
    <text evidence="4">The sequence shown here is derived from an EMBL/GenBank/DDBJ whole genome shotgun (WGS) entry which is preliminary data.</text>
</comment>
<feature type="domain" description="ShKT" evidence="3">
    <location>
        <begin position="65"/>
        <end position="101"/>
    </location>
</feature>
<dbReference type="Pfam" id="PF01549">
    <property type="entry name" value="ShK"/>
    <property type="match status" value="2"/>
</dbReference>
<evidence type="ECO:0000313" key="4">
    <source>
        <dbReference type="EMBL" id="CAJ0574836.1"/>
    </source>
</evidence>
<protein>
    <recommendedName>
        <fullName evidence="3">ShKT domain-containing protein</fullName>
    </recommendedName>
</protein>
<feature type="chain" id="PRO_5041253850" description="ShKT domain-containing protein" evidence="2">
    <location>
        <begin position="21"/>
        <end position="144"/>
    </location>
</feature>
<accession>A0AA36CV98</accession>
<organism evidence="4 5">
    <name type="scientific">Mesorhabditis spiculigera</name>
    <dbReference type="NCBI Taxonomy" id="96644"/>
    <lineage>
        <taxon>Eukaryota</taxon>
        <taxon>Metazoa</taxon>
        <taxon>Ecdysozoa</taxon>
        <taxon>Nematoda</taxon>
        <taxon>Chromadorea</taxon>
        <taxon>Rhabditida</taxon>
        <taxon>Rhabditina</taxon>
        <taxon>Rhabditomorpha</taxon>
        <taxon>Rhabditoidea</taxon>
        <taxon>Rhabditidae</taxon>
        <taxon>Mesorhabditinae</taxon>
        <taxon>Mesorhabditis</taxon>
    </lineage>
</organism>
<feature type="signal peptide" evidence="2">
    <location>
        <begin position="1"/>
        <end position="20"/>
    </location>
</feature>
<feature type="non-terminal residue" evidence="4">
    <location>
        <position position="144"/>
    </location>
</feature>
<dbReference type="Gene3D" id="1.10.10.1940">
    <property type="match status" value="2"/>
</dbReference>
<evidence type="ECO:0000256" key="1">
    <source>
        <dbReference type="PROSITE-ProRule" id="PRU01005"/>
    </source>
</evidence>
<keyword evidence="2" id="KW-0732">Signal</keyword>
<dbReference type="Proteomes" id="UP001177023">
    <property type="component" value="Unassembled WGS sequence"/>
</dbReference>
<dbReference type="PANTHER" id="PTHR21724:SF109">
    <property type="entry name" value="SHKT DOMAIN-CONTAINING PROTEIN"/>
    <property type="match status" value="1"/>
</dbReference>
<evidence type="ECO:0000256" key="2">
    <source>
        <dbReference type="SAM" id="SignalP"/>
    </source>
</evidence>
<comment type="caution">
    <text evidence="1">Lacks conserved residue(s) required for the propagation of feature annotation.</text>
</comment>
<dbReference type="PANTHER" id="PTHR21724">
    <property type="entry name" value="SHKT DOMAIN-CONTAINING PROTEIN"/>
    <property type="match status" value="1"/>
</dbReference>
<name>A0AA36CV98_9BILA</name>
<keyword evidence="5" id="KW-1185">Reference proteome</keyword>
<sequence>MQAYLVVVAILGFVCQQATAECPAGPSIPTQYIIGPAIADSCPTGYDCIKIDGAGQCVDHKVASCKDASNSCANWAKTGYCTDPFYEKTRATTCPYTCKLCTASTCVDKSNNCATWIKNSNFCNSANYDLAAKNDNCQKSCNLC</sequence>
<evidence type="ECO:0000313" key="5">
    <source>
        <dbReference type="Proteomes" id="UP001177023"/>
    </source>
</evidence>
<gene>
    <name evidence="4" type="ORF">MSPICULIGERA_LOCUS13163</name>
</gene>
<feature type="domain" description="ShKT" evidence="3">
    <location>
        <begin position="106"/>
        <end position="144"/>
    </location>
</feature>